<dbReference type="InterPro" id="IPR009081">
    <property type="entry name" value="PP-bd_ACP"/>
</dbReference>
<dbReference type="Gene3D" id="1.10.1200.10">
    <property type="entry name" value="ACP-like"/>
    <property type="match status" value="1"/>
</dbReference>
<dbReference type="EMBL" id="QAPG01000012">
    <property type="protein sequence ID" value="TDZ39022.1"/>
    <property type="molecule type" value="Genomic_DNA"/>
</dbReference>
<proteinExistence type="predicted"/>
<keyword evidence="5" id="KW-1185">Reference proteome</keyword>
<protein>
    <submittedName>
        <fullName evidence="4">Highly reducing polyketide synthase FUM1</fullName>
    </submittedName>
</protein>
<gene>
    <name evidence="4" type="primary">FUM1-1</name>
    <name evidence="4" type="ORF">C8035_v005660</name>
</gene>
<keyword evidence="1" id="KW-0596">Phosphopantetheine</keyword>
<feature type="domain" description="Carrier" evidence="3">
    <location>
        <begin position="23"/>
        <end position="101"/>
    </location>
</feature>
<dbReference type="Pfam" id="PF23297">
    <property type="entry name" value="ACP_SdgA_C"/>
    <property type="match status" value="1"/>
</dbReference>
<keyword evidence="2" id="KW-0597">Phosphoprotein</keyword>
<dbReference type="PROSITE" id="PS50075">
    <property type="entry name" value="CARRIER"/>
    <property type="match status" value="1"/>
</dbReference>
<dbReference type="GO" id="GO:0031177">
    <property type="term" value="F:phosphopantetheine binding"/>
    <property type="evidence" value="ECO:0007669"/>
    <property type="project" value="InterPro"/>
</dbReference>
<dbReference type="SMART" id="SM00823">
    <property type="entry name" value="PKS_PP"/>
    <property type="match status" value="1"/>
</dbReference>
<evidence type="ECO:0000256" key="2">
    <source>
        <dbReference type="ARBA" id="ARBA00022553"/>
    </source>
</evidence>
<evidence type="ECO:0000259" key="3">
    <source>
        <dbReference type="PROSITE" id="PS50075"/>
    </source>
</evidence>
<sequence>MSNEELSRAVRELSSNIVSLQSDETTSFLATHIGKTLCEFQLRREPGLDLQARLTDIGMDSLVSIEIRAWIRQWLGVDLATLENVGSGNLHKLAVTVQKRMMIAKHNSKT</sequence>
<reference evidence="4 5" key="1">
    <citation type="submission" date="2018-11" db="EMBL/GenBank/DDBJ databases">
        <title>Genome sequence and assembly of Colletotrichum spinosum.</title>
        <authorList>
            <person name="Gan P."/>
            <person name="Shirasu K."/>
        </authorList>
    </citation>
    <scope>NUCLEOTIDE SEQUENCE [LARGE SCALE GENOMIC DNA]</scope>
    <source>
        <strain evidence="4 5">CBS 515.97</strain>
    </source>
</reference>
<evidence type="ECO:0000313" key="5">
    <source>
        <dbReference type="Proteomes" id="UP000295083"/>
    </source>
</evidence>
<accession>A0A4R8QJC1</accession>
<dbReference type="PROSITE" id="PS00012">
    <property type="entry name" value="PHOSPHOPANTETHEINE"/>
    <property type="match status" value="1"/>
</dbReference>
<organism evidence="4 5">
    <name type="scientific">Colletotrichum spinosum</name>
    <dbReference type="NCBI Taxonomy" id="1347390"/>
    <lineage>
        <taxon>Eukaryota</taxon>
        <taxon>Fungi</taxon>
        <taxon>Dikarya</taxon>
        <taxon>Ascomycota</taxon>
        <taxon>Pezizomycotina</taxon>
        <taxon>Sordariomycetes</taxon>
        <taxon>Hypocreomycetidae</taxon>
        <taxon>Glomerellales</taxon>
        <taxon>Glomerellaceae</taxon>
        <taxon>Colletotrichum</taxon>
        <taxon>Colletotrichum orbiculare species complex</taxon>
    </lineage>
</organism>
<dbReference type="InterPro" id="IPR036736">
    <property type="entry name" value="ACP-like_sf"/>
</dbReference>
<name>A0A4R8QJC1_9PEZI</name>
<evidence type="ECO:0000256" key="1">
    <source>
        <dbReference type="ARBA" id="ARBA00022450"/>
    </source>
</evidence>
<dbReference type="SUPFAM" id="SSF47336">
    <property type="entry name" value="ACP-like"/>
    <property type="match status" value="1"/>
</dbReference>
<comment type="caution">
    <text evidence="4">The sequence shown here is derived from an EMBL/GenBank/DDBJ whole genome shotgun (WGS) entry which is preliminary data.</text>
</comment>
<evidence type="ECO:0000313" key="4">
    <source>
        <dbReference type="EMBL" id="TDZ39022.1"/>
    </source>
</evidence>
<dbReference type="InterPro" id="IPR006162">
    <property type="entry name" value="Ppantetheine_attach_site"/>
</dbReference>
<dbReference type="AlphaFoldDB" id="A0A4R8QJC1"/>
<dbReference type="InterPro" id="IPR020806">
    <property type="entry name" value="PKS_PP-bd"/>
</dbReference>
<dbReference type="Proteomes" id="UP000295083">
    <property type="component" value="Unassembled WGS sequence"/>
</dbReference>